<organism evidence="2 3">
    <name type="scientific">Actinocorallia longicatena</name>
    <dbReference type="NCBI Taxonomy" id="111803"/>
    <lineage>
        <taxon>Bacteria</taxon>
        <taxon>Bacillati</taxon>
        <taxon>Actinomycetota</taxon>
        <taxon>Actinomycetes</taxon>
        <taxon>Streptosporangiales</taxon>
        <taxon>Thermomonosporaceae</taxon>
        <taxon>Actinocorallia</taxon>
    </lineage>
</organism>
<protein>
    <submittedName>
        <fullName evidence="2">Uncharacterized protein</fullName>
    </submittedName>
</protein>
<keyword evidence="3" id="KW-1185">Reference proteome</keyword>
<evidence type="ECO:0000313" key="3">
    <source>
        <dbReference type="Proteomes" id="UP001501237"/>
    </source>
</evidence>
<keyword evidence="1" id="KW-0472">Membrane</keyword>
<dbReference type="Proteomes" id="UP001501237">
    <property type="component" value="Unassembled WGS sequence"/>
</dbReference>
<accession>A0ABP6QB35</accession>
<reference evidence="3" key="1">
    <citation type="journal article" date="2019" name="Int. J. Syst. Evol. Microbiol.">
        <title>The Global Catalogue of Microorganisms (GCM) 10K type strain sequencing project: providing services to taxonomists for standard genome sequencing and annotation.</title>
        <authorList>
            <consortium name="The Broad Institute Genomics Platform"/>
            <consortium name="The Broad Institute Genome Sequencing Center for Infectious Disease"/>
            <person name="Wu L."/>
            <person name="Ma J."/>
        </authorList>
    </citation>
    <scope>NUCLEOTIDE SEQUENCE [LARGE SCALE GENOMIC DNA]</scope>
    <source>
        <strain evidence="3">JCM 9377</strain>
    </source>
</reference>
<evidence type="ECO:0000256" key="1">
    <source>
        <dbReference type="SAM" id="Phobius"/>
    </source>
</evidence>
<evidence type="ECO:0000313" key="2">
    <source>
        <dbReference type="EMBL" id="GAA3214902.1"/>
    </source>
</evidence>
<sequence>MRLHQGKSLEQRIAERQDRLRQRGEGFDSDHFDVPTAKYVFIGGITLVVLFHVAALAALFFTP</sequence>
<keyword evidence="1" id="KW-0812">Transmembrane</keyword>
<dbReference type="RefSeq" id="WP_344829397.1">
    <property type="nucleotide sequence ID" value="NZ_BAAAUV010000008.1"/>
</dbReference>
<proteinExistence type="predicted"/>
<dbReference type="EMBL" id="BAAAUV010000008">
    <property type="protein sequence ID" value="GAA3214902.1"/>
    <property type="molecule type" value="Genomic_DNA"/>
</dbReference>
<feature type="transmembrane region" description="Helical" evidence="1">
    <location>
        <begin position="39"/>
        <end position="61"/>
    </location>
</feature>
<name>A0ABP6QB35_9ACTN</name>
<keyword evidence="1" id="KW-1133">Transmembrane helix</keyword>
<gene>
    <name evidence="2" type="ORF">GCM10010468_35950</name>
</gene>
<comment type="caution">
    <text evidence="2">The sequence shown here is derived from an EMBL/GenBank/DDBJ whole genome shotgun (WGS) entry which is preliminary data.</text>
</comment>